<dbReference type="PROSITE" id="PS50893">
    <property type="entry name" value="ABC_TRANSPORTER_2"/>
    <property type="match status" value="2"/>
</dbReference>
<evidence type="ECO:0000256" key="4">
    <source>
        <dbReference type="SAM" id="Coils"/>
    </source>
</evidence>
<name>A0A1G8LRA5_9BACI</name>
<feature type="domain" description="ABC transporter" evidence="6">
    <location>
        <begin position="319"/>
        <end position="539"/>
    </location>
</feature>
<dbReference type="InterPro" id="IPR051309">
    <property type="entry name" value="ABCF_ATPase"/>
</dbReference>
<dbReference type="Gene3D" id="3.40.50.300">
    <property type="entry name" value="P-loop containing nucleotide triphosphate hydrolases"/>
    <property type="match status" value="2"/>
</dbReference>
<organism evidence="7 8">
    <name type="scientific">Natribacillus halophilus</name>
    <dbReference type="NCBI Taxonomy" id="549003"/>
    <lineage>
        <taxon>Bacteria</taxon>
        <taxon>Bacillati</taxon>
        <taxon>Bacillota</taxon>
        <taxon>Bacilli</taxon>
        <taxon>Bacillales</taxon>
        <taxon>Bacillaceae</taxon>
        <taxon>Natribacillus</taxon>
    </lineage>
</organism>
<keyword evidence="2" id="KW-0547">Nucleotide-binding</keyword>
<keyword evidence="4" id="KW-0175">Coiled coil</keyword>
<evidence type="ECO:0000313" key="8">
    <source>
        <dbReference type="Proteomes" id="UP000198853"/>
    </source>
</evidence>
<dbReference type="GO" id="GO:0016887">
    <property type="term" value="F:ATP hydrolysis activity"/>
    <property type="evidence" value="ECO:0007669"/>
    <property type="project" value="InterPro"/>
</dbReference>
<dbReference type="Pfam" id="PF12848">
    <property type="entry name" value="ABC_tran_Xtn"/>
    <property type="match status" value="1"/>
</dbReference>
<evidence type="ECO:0000256" key="3">
    <source>
        <dbReference type="ARBA" id="ARBA00022840"/>
    </source>
</evidence>
<keyword evidence="3 7" id="KW-0067">ATP-binding</keyword>
<accession>A0A1G8LRA5</accession>
<dbReference type="EMBL" id="FNEN01000003">
    <property type="protein sequence ID" value="SDI57730.1"/>
    <property type="molecule type" value="Genomic_DNA"/>
</dbReference>
<dbReference type="InterPro" id="IPR027417">
    <property type="entry name" value="P-loop_NTPase"/>
</dbReference>
<dbReference type="InterPro" id="IPR037118">
    <property type="entry name" value="Val-tRNA_synth_C_sf"/>
</dbReference>
<dbReference type="PANTHER" id="PTHR42855">
    <property type="entry name" value="ABC TRANSPORTER ATP-BINDING SUBUNIT"/>
    <property type="match status" value="1"/>
</dbReference>
<dbReference type="FunFam" id="3.40.50.300:FF:000309">
    <property type="entry name" value="ABC transporter ATP-binding protein"/>
    <property type="match status" value="1"/>
</dbReference>
<keyword evidence="1" id="KW-0677">Repeat</keyword>
<dbReference type="Proteomes" id="UP000198853">
    <property type="component" value="Unassembled WGS sequence"/>
</dbReference>
<dbReference type="InterPro" id="IPR032781">
    <property type="entry name" value="ABC_tran_Xtn"/>
</dbReference>
<feature type="region of interest" description="Disordered" evidence="5">
    <location>
        <begin position="534"/>
        <end position="555"/>
    </location>
</feature>
<dbReference type="FunFam" id="3.40.50.300:FF:000011">
    <property type="entry name" value="Putative ABC transporter ATP-binding component"/>
    <property type="match status" value="1"/>
</dbReference>
<dbReference type="CDD" id="cd03221">
    <property type="entry name" value="ABCF_EF-3"/>
    <property type="match status" value="2"/>
</dbReference>
<protein>
    <submittedName>
        <fullName evidence="7">ATP-binding cassette, subfamily F, uup</fullName>
    </submittedName>
</protein>
<evidence type="ECO:0000256" key="1">
    <source>
        <dbReference type="ARBA" id="ARBA00022737"/>
    </source>
</evidence>
<dbReference type="PANTHER" id="PTHR42855:SF1">
    <property type="entry name" value="ABC TRANSPORTER DOMAIN-CONTAINING PROTEIN"/>
    <property type="match status" value="1"/>
</dbReference>
<dbReference type="GO" id="GO:0005524">
    <property type="term" value="F:ATP binding"/>
    <property type="evidence" value="ECO:0007669"/>
    <property type="project" value="UniProtKB-KW"/>
</dbReference>
<sequence>MSLLVANDLKKTFGDKTLLDDVSFTIEPKQRIGLIGANGTGKSTLLQILTGAEGTEQGEIRHAKSFTVAYVDQEPQLSGGGSILSKVYEGGAPVLRTLRRYEQALRRYQQNPSDQAAEKQLYEAQADMDAEGAWEAETAAKTVLTKLGFADLEADVDELSGGQHKRVALAKALIQPADLLILDEPTNHLDAASITWLESFLHAYTGALLLVTHDRYFLNRVTDAIYELEHGKLHYYEGNYETYLIKKAERDAQAEREEEKRQNTLRREMAWLKRMPKARGTKQKARVERVEALKADTPEPEQGTIDFVSDSKRLGKKVIEATDVSKWFGDKVILDDVSMRVDRGDRIGITGANGTGKSTFLHLLAGRLQPDRGVVDIGETVRIGYFTQGEAEIDGSLRVLEYIREGAEVITTKEGVTITAEQMLERFLFPRAQQWTYVSRLSGGERRRLYLLRILMEEPNVLFLDEPTNNLDISTLRLLEDYLTQFPGAVISVSHDRYFLDRVAERLLIFESDGKIESYYGRFEDYLQSKEAEQTTQKSASRAPKQRQGKKLSYKDQQEWKTIEDTIADLEHKQAELEKDMAAAGSDSARIQELLKEQEQVAADLEEAMNRWTELATVMEEER</sequence>
<dbReference type="SUPFAM" id="SSF52540">
    <property type="entry name" value="P-loop containing nucleoside triphosphate hydrolases"/>
    <property type="match status" value="2"/>
</dbReference>
<dbReference type="GO" id="GO:0003677">
    <property type="term" value="F:DNA binding"/>
    <property type="evidence" value="ECO:0007669"/>
    <property type="project" value="InterPro"/>
</dbReference>
<dbReference type="RefSeq" id="WP_090396763.1">
    <property type="nucleotide sequence ID" value="NZ_FNEN01000003.1"/>
</dbReference>
<dbReference type="InterPro" id="IPR003593">
    <property type="entry name" value="AAA+_ATPase"/>
</dbReference>
<evidence type="ECO:0000313" key="7">
    <source>
        <dbReference type="EMBL" id="SDI57730.1"/>
    </source>
</evidence>
<evidence type="ECO:0000256" key="5">
    <source>
        <dbReference type="SAM" id="MobiDB-lite"/>
    </source>
</evidence>
<dbReference type="InterPro" id="IPR032524">
    <property type="entry name" value="ABC_tran_C"/>
</dbReference>
<feature type="domain" description="ABC transporter" evidence="6">
    <location>
        <begin position="4"/>
        <end position="255"/>
    </location>
</feature>
<dbReference type="Pfam" id="PF16326">
    <property type="entry name" value="ABC_tran_CTD"/>
    <property type="match status" value="1"/>
</dbReference>
<feature type="coiled-coil region" evidence="4">
    <location>
        <begin position="560"/>
        <end position="622"/>
    </location>
</feature>
<dbReference type="AlphaFoldDB" id="A0A1G8LRA5"/>
<evidence type="ECO:0000259" key="6">
    <source>
        <dbReference type="PROSITE" id="PS50893"/>
    </source>
</evidence>
<keyword evidence="8" id="KW-1185">Reference proteome</keyword>
<dbReference type="Gene3D" id="1.10.287.380">
    <property type="entry name" value="Valyl-tRNA synthetase, C-terminal domain"/>
    <property type="match status" value="1"/>
</dbReference>
<dbReference type="OrthoDB" id="9760950at2"/>
<dbReference type="SMART" id="SM00382">
    <property type="entry name" value="AAA"/>
    <property type="match status" value="2"/>
</dbReference>
<proteinExistence type="predicted"/>
<reference evidence="7 8" key="1">
    <citation type="submission" date="2016-10" db="EMBL/GenBank/DDBJ databases">
        <authorList>
            <person name="de Groot N.N."/>
        </authorList>
    </citation>
    <scope>NUCLEOTIDE SEQUENCE [LARGE SCALE GENOMIC DNA]</scope>
    <source>
        <strain evidence="7 8">DSM 21771</strain>
    </source>
</reference>
<evidence type="ECO:0000256" key="2">
    <source>
        <dbReference type="ARBA" id="ARBA00022741"/>
    </source>
</evidence>
<gene>
    <name evidence="7" type="ORF">SAMN04488123_103209</name>
</gene>
<dbReference type="InterPro" id="IPR003439">
    <property type="entry name" value="ABC_transporter-like_ATP-bd"/>
</dbReference>
<dbReference type="Pfam" id="PF00005">
    <property type="entry name" value="ABC_tran"/>
    <property type="match status" value="2"/>
</dbReference>